<dbReference type="PANTHER" id="PTHR13487:SF3">
    <property type="entry name" value="REVERSION-INDUCING CYSTEINE-RICH PROTEIN WITH KAZAL MOTIFS"/>
    <property type="match status" value="1"/>
</dbReference>
<reference evidence="2" key="1">
    <citation type="submission" date="2023-01" db="EMBL/GenBank/DDBJ databases">
        <title>Genome assembly of the deep-sea coral Lophelia pertusa.</title>
        <authorList>
            <person name="Herrera S."/>
            <person name="Cordes E."/>
        </authorList>
    </citation>
    <scope>NUCLEOTIDE SEQUENCE</scope>
    <source>
        <strain evidence="2">USNM1676648</strain>
        <tissue evidence="2">Polyp</tissue>
    </source>
</reference>
<dbReference type="InterPro" id="IPR039016">
    <property type="entry name" value="RECK"/>
</dbReference>
<dbReference type="EMBL" id="MU827789">
    <property type="protein sequence ID" value="KAJ7331214.1"/>
    <property type="molecule type" value="Genomic_DNA"/>
</dbReference>
<feature type="region of interest" description="Disordered" evidence="1">
    <location>
        <begin position="1"/>
        <end position="213"/>
    </location>
</feature>
<feature type="compositionally biased region" description="Basic and acidic residues" evidence="1">
    <location>
        <begin position="368"/>
        <end position="377"/>
    </location>
</feature>
<evidence type="ECO:0008006" key="4">
    <source>
        <dbReference type="Google" id="ProtNLM"/>
    </source>
</evidence>
<dbReference type="OrthoDB" id="5956770at2759"/>
<dbReference type="GO" id="GO:0005886">
    <property type="term" value="C:plasma membrane"/>
    <property type="evidence" value="ECO:0007669"/>
    <property type="project" value="TreeGrafter"/>
</dbReference>
<feature type="compositionally biased region" description="Acidic residues" evidence="1">
    <location>
        <begin position="378"/>
        <end position="390"/>
    </location>
</feature>
<organism evidence="2 3">
    <name type="scientific">Desmophyllum pertusum</name>
    <dbReference type="NCBI Taxonomy" id="174260"/>
    <lineage>
        <taxon>Eukaryota</taxon>
        <taxon>Metazoa</taxon>
        <taxon>Cnidaria</taxon>
        <taxon>Anthozoa</taxon>
        <taxon>Hexacorallia</taxon>
        <taxon>Scleractinia</taxon>
        <taxon>Caryophylliina</taxon>
        <taxon>Caryophylliidae</taxon>
        <taxon>Desmophyllum</taxon>
    </lineage>
</organism>
<feature type="region of interest" description="Disordered" evidence="1">
    <location>
        <begin position="271"/>
        <end position="478"/>
    </location>
</feature>
<dbReference type="GO" id="GO:0008191">
    <property type="term" value="F:metalloendopeptidase inhibitor activity"/>
    <property type="evidence" value="ECO:0007669"/>
    <property type="project" value="InterPro"/>
</dbReference>
<sequence length="898" mass="101722">MADAEETPAETPAEGEQPPAEAAAAGEEGGEKPAEENANEDSDRDGDLKRQATQHSDETKLKNDVAAAFEHAQHHHLHEGQLQEKPVIHNVEEPGQENKEHDESGIEDESNPEKDGEIHVEESDRHVREDGEEDEGYSGDESHIDARDIHYHIHKSDIPGENTLKQRKKIELDDEEGDIENSGEGSDREELHVHHQETRDFNTDHHPVDDEDAKSDWEHFQMHLHAHGKEDGEFGYITDEDESDPEYNDDDESLSGEQDYDHEHIKTLHVHRSAKHVKYPRDSHVVGRIEQEIAGEEDGDDVEQSGEEELESVYDRRDLEKFDADSESGEREVSLLSEDETDLSGEEELSERDLEKIPEDNDEDEDSKTENTSKESEGGGEENILEDNNLEPDSKAKNTKKIIIKFGNKRKIPKNKIIEKKKILQNRKSSSGKKKRPSVDNEVSHQTNKLKVHAEIDLTHQKSHVSPKGKTNNKVKSRPSDALKALKNQMIRDVESRNGQDFYIDENEEPEQRMLEVEMRNIEDGKDRSGTTDTGNRKIKKRAKTEDGAAESVQDFRRGRHLLQFSNRSDPFVGVVPWPPVPLTHCTHQALSDHITDQTIVYIRTECRLCQCRMGELVCEPKQEPCDQHLAKPCLMAKGQLADGGRHFDGCNNCVCRNGELLCTRVRCASSHYNNTNYQENSDSKNTLENSLMAILQEVDDVKQGKCQSLNPCDEAKCAAHEICIVDRRGPCLASTTRDGNNIECPQHQCVSLRENCSFAHVEKMCGEDHNIYMTTCSMFNRGVALAYYGPCREECLKDDAMMCGADGVTFKSICHASLHNSYVDYPGQCDEVDPKNNYFMNNRTFQGYYNRRCKTVAELARCPAADCENHVIPEGSCLSRMWYDCKHSTGYCSKGYD</sequence>
<dbReference type="Proteomes" id="UP001163046">
    <property type="component" value="Unassembled WGS sequence"/>
</dbReference>
<dbReference type="PANTHER" id="PTHR13487">
    <property type="entry name" value="SERINE PROTEASE INHIBITOR"/>
    <property type="match status" value="1"/>
</dbReference>
<dbReference type="SUPFAM" id="SSF100895">
    <property type="entry name" value="Kazal-type serine protease inhibitors"/>
    <property type="match status" value="1"/>
</dbReference>
<feature type="compositionally biased region" description="Basic and acidic residues" evidence="1">
    <location>
        <begin position="111"/>
        <end position="129"/>
    </location>
</feature>
<feature type="compositionally biased region" description="Basic and acidic residues" evidence="1">
    <location>
        <begin position="140"/>
        <end position="158"/>
    </location>
</feature>
<feature type="compositionally biased region" description="Acidic residues" evidence="1">
    <location>
        <begin position="172"/>
        <end position="181"/>
    </location>
</feature>
<feature type="compositionally biased region" description="Basic and acidic residues" evidence="1">
    <location>
        <begin position="279"/>
        <end position="291"/>
    </location>
</feature>
<accession>A0A9W9YBF6</accession>
<comment type="caution">
    <text evidence="2">The sequence shown here is derived from an EMBL/GenBank/DDBJ whole genome shotgun (WGS) entry which is preliminary data.</text>
</comment>
<evidence type="ECO:0000313" key="2">
    <source>
        <dbReference type="EMBL" id="KAJ7331214.1"/>
    </source>
</evidence>
<name>A0A9W9YBF6_9CNID</name>
<evidence type="ECO:0000313" key="3">
    <source>
        <dbReference type="Proteomes" id="UP001163046"/>
    </source>
</evidence>
<feature type="compositionally biased region" description="Basic residues" evidence="1">
    <location>
        <begin position="397"/>
        <end position="414"/>
    </location>
</feature>
<proteinExistence type="predicted"/>
<keyword evidence="3" id="KW-1185">Reference proteome</keyword>
<feature type="compositionally biased region" description="Basic and acidic residues" evidence="1">
    <location>
        <begin position="313"/>
        <end position="333"/>
    </location>
</feature>
<evidence type="ECO:0000256" key="1">
    <source>
        <dbReference type="SAM" id="MobiDB-lite"/>
    </source>
</evidence>
<dbReference type="GO" id="GO:0030198">
    <property type="term" value="P:extracellular matrix organization"/>
    <property type="evidence" value="ECO:0007669"/>
    <property type="project" value="TreeGrafter"/>
</dbReference>
<protein>
    <recommendedName>
        <fullName evidence="4">Kazal-like domain-containing protein</fullName>
    </recommendedName>
</protein>
<feature type="region of interest" description="Disordered" evidence="1">
    <location>
        <begin position="228"/>
        <end position="259"/>
    </location>
</feature>
<feature type="region of interest" description="Disordered" evidence="1">
    <location>
        <begin position="524"/>
        <end position="552"/>
    </location>
</feature>
<dbReference type="AlphaFoldDB" id="A0A9W9YBF6"/>
<feature type="compositionally biased region" description="Low complexity" evidence="1">
    <location>
        <begin position="9"/>
        <end position="26"/>
    </location>
</feature>
<feature type="compositionally biased region" description="Acidic residues" evidence="1">
    <location>
        <begin position="293"/>
        <end position="312"/>
    </location>
</feature>
<feature type="compositionally biased region" description="Basic residues" evidence="1">
    <location>
        <begin position="461"/>
        <end position="477"/>
    </location>
</feature>
<dbReference type="Gene3D" id="3.30.60.30">
    <property type="match status" value="1"/>
</dbReference>
<gene>
    <name evidence="2" type="ORF">OS493_019996</name>
</gene>
<feature type="compositionally biased region" description="Basic and acidic residues" evidence="1">
    <location>
        <begin position="185"/>
        <end position="213"/>
    </location>
</feature>
<feature type="compositionally biased region" description="Acidic residues" evidence="1">
    <location>
        <begin position="238"/>
        <end position="258"/>
    </location>
</feature>
<dbReference type="InterPro" id="IPR036058">
    <property type="entry name" value="Kazal_dom_sf"/>
</dbReference>
<feature type="compositionally biased region" description="Basic and acidic residues" evidence="1">
    <location>
        <begin position="78"/>
        <end position="104"/>
    </location>
</feature>
<feature type="compositionally biased region" description="Basic and acidic residues" evidence="1">
    <location>
        <begin position="45"/>
        <end position="63"/>
    </location>
</feature>
<feature type="compositionally biased region" description="Acidic residues" evidence="1">
    <location>
        <begin position="337"/>
        <end position="350"/>
    </location>
</feature>